<keyword evidence="6" id="KW-1185">Reference proteome</keyword>
<dbReference type="InterPro" id="IPR050481">
    <property type="entry name" value="UDP-glycosyltransf_plant"/>
</dbReference>
<dbReference type="EMBL" id="SWLB01000007">
    <property type="protein sequence ID" value="KAF3336278.1"/>
    <property type="molecule type" value="Genomic_DNA"/>
</dbReference>
<evidence type="ECO:0000313" key="6">
    <source>
        <dbReference type="Proteomes" id="UP000623129"/>
    </source>
</evidence>
<dbReference type="PANTHER" id="PTHR48048">
    <property type="entry name" value="GLYCOSYLTRANSFERASE"/>
    <property type="match status" value="1"/>
</dbReference>
<comment type="similarity">
    <text evidence="1 3">Belongs to the UDP-glycosyltransferase family.</text>
</comment>
<dbReference type="Pfam" id="PF00201">
    <property type="entry name" value="UDPGT"/>
    <property type="match status" value="1"/>
</dbReference>
<dbReference type="InterPro" id="IPR035595">
    <property type="entry name" value="UDP_glycos_trans_CS"/>
</dbReference>
<dbReference type="PANTHER" id="PTHR48048:SF89">
    <property type="entry name" value="GLYCOSYLTRANSFERASE"/>
    <property type="match status" value="1"/>
</dbReference>
<reference evidence="5" key="1">
    <citation type="submission" date="2020-01" db="EMBL/GenBank/DDBJ databases">
        <title>Genome sequence of Kobresia littledalei, the first chromosome-level genome in the family Cyperaceae.</title>
        <authorList>
            <person name="Qu G."/>
        </authorList>
    </citation>
    <scope>NUCLEOTIDE SEQUENCE</scope>
    <source>
        <strain evidence="5">C.B.Clarke</strain>
        <tissue evidence="5">Leaf</tissue>
    </source>
</reference>
<dbReference type="SMR" id="A0A833RJ02"/>
<dbReference type="AlphaFoldDB" id="A0A833RJ02"/>
<dbReference type="PROSITE" id="PS00375">
    <property type="entry name" value="UDPGT"/>
    <property type="match status" value="1"/>
</dbReference>
<name>A0A833RJ02_9POAL</name>
<sequence>MKSKKVVLCACSMGVSHLVPMVELAKQFIDRGISVAIPVINVGPAVDWSQNFAIPILFQTSPSTSSHSLRSFLIEQSQTSPISAVILDMFCVDALDVAAELGIPAYFSMASGATSLAVFFQLSTYFATHSFGKNKTLLLFHGVPPLLASHLPHFPNEAFDPEKEQGKGNTVNSFDSLEPRAVMALKDGLCLPNRSTPSIYCIGPLIAGRDNKEGQQHPCLSWLDAQPKESVVFLCFGSLSDFPVEQLKEIAIGLENSGQRFLWVVGSPPNHDTAMFFAPTAEPDLNILLSEGFLERTRDRGLIVKQWAPQVEVLKHEAVGGFVSHCGWNSTLEAVSFGVPMICWPLFGEQKINKVFLVEEIKIGIELKGYNEGFVQADELEAKLKWIIGSEGGAELRNRMMKVKESAIKAMKEGGSSFHAFAEFLECLN</sequence>
<evidence type="ECO:0000256" key="4">
    <source>
        <dbReference type="RuleBase" id="RU362057"/>
    </source>
</evidence>
<dbReference type="GO" id="GO:0035251">
    <property type="term" value="F:UDP-glucosyltransferase activity"/>
    <property type="evidence" value="ECO:0007669"/>
    <property type="project" value="InterPro"/>
</dbReference>
<dbReference type="Gene3D" id="3.40.50.2000">
    <property type="entry name" value="Glycogen Phosphorylase B"/>
    <property type="match status" value="2"/>
</dbReference>
<gene>
    <name evidence="5" type="ORF">FCM35_KLT18864</name>
</gene>
<dbReference type="SUPFAM" id="SSF53756">
    <property type="entry name" value="UDP-Glycosyltransferase/glycogen phosphorylase"/>
    <property type="match status" value="1"/>
</dbReference>
<evidence type="ECO:0000256" key="2">
    <source>
        <dbReference type="ARBA" id="ARBA00022679"/>
    </source>
</evidence>
<dbReference type="EC" id="2.4.1.-" evidence="4"/>
<dbReference type="Proteomes" id="UP000623129">
    <property type="component" value="Unassembled WGS sequence"/>
</dbReference>
<keyword evidence="2 3" id="KW-0808">Transferase</keyword>
<protein>
    <recommendedName>
        <fullName evidence="4">Glycosyltransferase</fullName>
        <ecNumber evidence="4">2.4.1.-</ecNumber>
    </recommendedName>
</protein>
<evidence type="ECO:0000313" key="5">
    <source>
        <dbReference type="EMBL" id="KAF3336278.1"/>
    </source>
</evidence>
<dbReference type="FunFam" id="3.40.50.2000:FF:000020">
    <property type="entry name" value="Glycosyltransferase"/>
    <property type="match status" value="1"/>
</dbReference>
<organism evidence="5 6">
    <name type="scientific">Carex littledalei</name>
    <dbReference type="NCBI Taxonomy" id="544730"/>
    <lineage>
        <taxon>Eukaryota</taxon>
        <taxon>Viridiplantae</taxon>
        <taxon>Streptophyta</taxon>
        <taxon>Embryophyta</taxon>
        <taxon>Tracheophyta</taxon>
        <taxon>Spermatophyta</taxon>
        <taxon>Magnoliopsida</taxon>
        <taxon>Liliopsida</taxon>
        <taxon>Poales</taxon>
        <taxon>Cyperaceae</taxon>
        <taxon>Cyperoideae</taxon>
        <taxon>Cariceae</taxon>
        <taxon>Carex</taxon>
        <taxon>Carex subgen. Euthyceras</taxon>
    </lineage>
</organism>
<evidence type="ECO:0000256" key="3">
    <source>
        <dbReference type="RuleBase" id="RU003718"/>
    </source>
</evidence>
<dbReference type="CDD" id="cd03784">
    <property type="entry name" value="GT1_Gtf-like"/>
    <property type="match status" value="1"/>
</dbReference>
<dbReference type="InterPro" id="IPR002213">
    <property type="entry name" value="UDP_glucos_trans"/>
</dbReference>
<accession>A0A833RJ02</accession>
<proteinExistence type="inferred from homology"/>
<evidence type="ECO:0000256" key="1">
    <source>
        <dbReference type="ARBA" id="ARBA00009995"/>
    </source>
</evidence>
<dbReference type="OrthoDB" id="5835829at2759"/>
<comment type="caution">
    <text evidence="5">The sequence shown here is derived from an EMBL/GenBank/DDBJ whole genome shotgun (WGS) entry which is preliminary data.</text>
</comment>
<keyword evidence="3" id="KW-0328">Glycosyltransferase</keyword>